<proteinExistence type="predicted"/>
<accession>A0A1V9YNR8</accession>
<dbReference type="EMBL" id="JNBR01001443">
    <property type="protein sequence ID" value="OQR87408.1"/>
    <property type="molecule type" value="Genomic_DNA"/>
</dbReference>
<gene>
    <name evidence="1" type="ORF">ACHHYP_08875</name>
</gene>
<evidence type="ECO:0000313" key="1">
    <source>
        <dbReference type="EMBL" id="OQR87408.1"/>
    </source>
</evidence>
<sequence>MLHLNIEPATKSTASLKRRWFHDDCSDDDDDDTMALRHDLDAIKVDVCLMQTQVDQAVQDVQRLMTMITELDALRKRRRL</sequence>
<name>A0A1V9YNR8_ACHHY</name>
<dbReference type="AlphaFoldDB" id="A0A1V9YNR8"/>
<evidence type="ECO:0000313" key="2">
    <source>
        <dbReference type="Proteomes" id="UP000243579"/>
    </source>
</evidence>
<organism evidence="1 2">
    <name type="scientific">Achlya hypogyna</name>
    <name type="common">Oomycete</name>
    <name type="synonym">Protoachlya hypogyna</name>
    <dbReference type="NCBI Taxonomy" id="1202772"/>
    <lineage>
        <taxon>Eukaryota</taxon>
        <taxon>Sar</taxon>
        <taxon>Stramenopiles</taxon>
        <taxon>Oomycota</taxon>
        <taxon>Saprolegniomycetes</taxon>
        <taxon>Saprolegniales</taxon>
        <taxon>Achlyaceae</taxon>
        <taxon>Achlya</taxon>
    </lineage>
</organism>
<protein>
    <submittedName>
        <fullName evidence="1">Uncharacterized protein</fullName>
    </submittedName>
</protein>
<dbReference type="Proteomes" id="UP000243579">
    <property type="component" value="Unassembled WGS sequence"/>
</dbReference>
<reference evidence="1 2" key="1">
    <citation type="journal article" date="2014" name="Genome Biol. Evol.">
        <title>The secreted proteins of Achlya hypogyna and Thraustotheca clavata identify the ancestral oomycete secretome and reveal gene acquisitions by horizontal gene transfer.</title>
        <authorList>
            <person name="Misner I."/>
            <person name="Blouin N."/>
            <person name="Leonard G."/>
            <person name="Richards T.A."/>
            <person name="Lane C.E."/>
        </authorList>
    </citation>
    <scope>NUCLEOTIDE SEQUENCE [LARGE SCALE GENOMIC DNA]</scope>
    <source>
        <strain evidence="1 2">ATCC 48635</strain>
    </source>
</reference>
<keyword evidence="2" id="KW-1185">Reference proteome</keyword>
<comment type="caution">
    <text evidence="1">The sequence shown here is derived from an EMBL/GenBank/DDBJ whole genome shotgun (WGS) entry which is preliminary data.</text>
</comment>